<dbReference type="EMBL" id="CM040984">
    <property type="protein sequence ID" value="MCJ8737235.1"/>
    <property type="molecule type" value="Genomic_DNA"/>
</dbReference>
<comment type="caution">
    <text evidence="1">The sequence shown here is derived from an EMBL/GenBank/DDBJ whole genome shotgun (WGS) entry which is preliminary data.</text>
</comment>
<accession>A0ACC5YNM9</accession>
<gene>
    <name evidence="1" type="ORF">PDJAM_G00021590</name>
</gene>
<reference evidence="1" key="1">
    <citation type="submission" date="2020-02" db="EMBL/GenBank/DDBJ databases">
        <title>Genome sequencing of the panga catfish, Pangasius djambal.</title>
        <authorList>
            <person name="Wen M."/>
            <person name="Zahm M."/>
            <person name="Roques C."/>
            <person name="Cabau C."/>
            <person name="Klopp C."/>
            <person name="Donnadieu C."/>
            <person name="Jouanno E."/>
            <person name="Avarre J.-C."/>
            <person name="Campet M."/>
            <person name="Ha T."/>
            <person name="Dugue R."/>
            <person name="Lampietro C."/>
            <person name="Louis A."/>
            <person name="Herpin A."/>
            <person name="Echchiki A."/>
            <person name="Berthelot C."/>
            <person name="Parey E."/>
            <person name="Roest-Crollius H."/>
            <person name="Braasch I."/>
            <person name="Postlethwait J.H."/>
            <person name="Bobe J."/>
            <person name="Montfort J."/>
            <person name="Bouchez O."/>
            <person name="Begum T."/>
            <person name="Schartl M."/>
            <person name="Gustiano R."/>
            <person name="Guiguen Y."/>
        </authorList>
    </citation>
    <scope>NUCLEOTIDE SEQUENCE</scope>
    <source>
        <strain evidence="1">Pdj_M5554</strain>
    </source>
</reference>
<dbReference type="Proteomes" id="UP000830395">
    <property type="component" value="Chromosome 10"/>
</dbReference>
<protein>
    <submittedName>
        <fullName evidence="1">Uncharacterized protein</fullName>
    </submittedName>
</protein>
<proteinExistence type="predicted"/>
<name>A0ACC5YNM9_9TELE</name>
<evidence type="ECO:0000313" key="2">
    <source>
        <dbReference type="Proteomes" id="UP000830395"/>
    </source>
</evidence>
<sequence>MDKSINFAGESSSLSEEQLQCSICLEVFTDPLTTPCGHSFCKSCLTQSWAKSQHYYCPFCKEKFTKRPELKINITLREVADHFKKKTVSDKSQIVCDICIGEKQKAIKSCLDCGVTYCTSHLEPHNYVPKYKKHKLINAVENLEKYICQKHERPLELFCRDDQMCVCRFCTEGEHKNHNAIPLEEESGQRKSQLGKTQTEVQEMIQERLKKIQEIKHSVEFSKRNTEKEKSDSVEVFTALIRSIERSQAELLKIYPSLCSSPHTKNWTQIRINTELNMDAVKTTLSQLQKTLNEKLSRTLNEKLKEMVSTELKRIQQYAVDVTLDPDTASPYLILSDDGKQVVYGNTWQNLPNTPKRFIYHAMVLGKQGFSSGRFYYEVQVSRKTEWDLGVVRESVNRKGKIEAFKPQDGFWTVVLRKGNEYTACDDSYISLSLREKPQKVGVFVDYEEGLVSFYDVEAWSHIYSFTEHGAGEEEDNVFQCLEKMAASGKMASFRLPPLPTIGEIIKLYNLRAQKQLSQNFLLDLRLTDKIIRQAGNLRNACVCEVGPGPGGLTRSILSAGAADLLVVEKDSRFIPGLKLLSEAAPGRVRIVHGDVLAYGMNTAFPAHIAKKWEDEPPDLHIIGNLPFSVSTPLIIKWLEEMANRSGPFVYGRTRLTLTFQKEVAERLTASTGNRQRSRLSIMAQYLSTVTNCFTIPGRAFVPKPDVDVGVVHFTPLVQPHIQQPFKLVEKVVRNVFQFRRKHCHKGLEMLFPKTQRLRMTEELLRSADVDPTLRPPDISISQFRALADAYSRLCREDHTLFSYDFREELRQKRQSHRQVKRQRR</sequence>
<organism evidence="1 2">
    <name type="scientific">Pangasius djambal</name>
    <dbReference type="NCBI Taxonomy" id="1691987"/>
    <lineage>
        <taxon>Eukaryota</taxon>
        <taxon>Metazoa</taxon>
        <taxon>Chordata</taxon>
        <taxon>Craniata</taxon>
        <taxon>Vertebrata</taxon>
        <taxon>Euteleostomi</taxon>
        <taxon>Actinopterygii</taxon>
        <taxon>Neopterygii</taxon>
        <taxon>Teleostei</taxon>
        <taxon>Ostariophysi</taxon>
        <taxon>Siluriformes</taxon>
        <taxon>Pangasiidae</taxon>
        <taxon>Pangasius</taxon>
    </lineage>
</organism>
<evidence type="ECO:0000313" key="1">
    <source>
        <dbReference type="EMBL" id="MCJ8737235.1"/>
    </source>
</evidence>
<keyword evidence="2" id="KW-1185">Reference proteome</keyword>